<keyword evidence="2" id="KW-1185">Reference proteome</keyword>
<protein>
    <recommendedName>
        <fullName evidence="3">DDE Tnp4 domain-containing protein</fullName>
    </recommendedName>
</protein>
<dbReference type="EMBL" id="VYZN01000011">
    <property type="protein sequence ID" value="KAE9542358.1"/>
    <property type="molecule type" value="Genomic_DNA"/>
</dbReference>
<dbReference type="Proteomes" id="UP000475862">
    <property type="component" value="Unassembled WGS sequence"/>
</dbReference>
<evidence type="ECO:0000313" key="1">
    <source>
        <dbReference type="EMBL" id="KAE9542358.1"/>
    </source>
</evidence>
<evidence type="ECO:0000313" key="2">
    <source>
        <dbReference type="Proteomes" id="UP000475862"/>
    </source>
</evidence>
<dbReference type="AlphaFoldDB" id="A0A6G0TZR9"/>
<reference evidence="1 2" key="1">
    <citation type="submission" date="2019-08" db="EMBL/GenBank/DDBJ databases">
        <title>The genome of the soybean aphid Biotype 1, its phylome, world population structure and adaptation to the North American continent.</title>
        <authorList>
            <person name="Giordano R."/>
            <person name="Donthu R.K."/>
            <person name="Hernandez A.G."/>
            <person name="Wright C.L."/>
            <person name="Zimin A.V."/>
        </authorList>
    </citation>
    <scope>NUCLEOTIDE SEQUENCE [LARGE SCALE GENOMIC DNA]</scope>
    <source>
        <tissue evidence="1">Whole aphids</tissue>
    </source>
</reference>
<proteinExistence type="predicted"/>
<gene>
    <name evidence="1" type="ORF">AGLY_003485</name>
</gene>
<organism evidence="1 2">
    <name type="scientific">Aphis glycines</name>
    <name type="common">Soybean aphid</name>
    <dbReference type="NCBI Taxonomy" id="307491"/>
    <lineage>
        <taxon>Eukaryota</taxon>
        <taxon>Metazoa</taxon>
        <taxon>Ecdysozoa</taxon>
        <taxon>Arthropoda</taxon>
        <taxon>Hexapoda</taxon>
        <taxon>Insecta</taxon>
        <taxon>Pterygota</taxon>
        <taxon>Neoptera</taxon>
        <taxon>Paraneoptera</taxon>
        <taxon>Hemiptera</taxon>
        <taxon>Sternorrhyncha</taxon>
        <taxon>Aphidomorpha</taxon>
        <taxon>Aphidoidea</taxon>
        <taxon>Aphididae</taxon>
        <taxon>Aphidini</taxon>
        <taxon>Aphis</taxon>
        <taxon>Aphis</taxon>
    </lineage>
</organism>
<comment type="caution">
    <text evidence="1">The sequence shown here is derived from an EMBL/GenBank/DDBJ whole genome shotgun (WGS) entry which is preliminary data.</text>
</comment>
<dbReference type="OrthoDB" id="6578509at2759"/>
<name>A0A6G0TZR9_APHGL</name>
<evidence type="ECO:0008006" key="3">
    <source>
        <dbReference type="Google" id="ProtNLM"/>
    </source>
</evidence>
<sequence>MEHFLNLNYIQAIHNLEIMEERQDTIRLLVGELRSYLEPPSRKSAISIERKASQDVLTALRFFTSGSYQQDIGENRASFLSQFSIGKCITEVCDTLNMFTNVHGIPGVIDIIDCTHIAIVSPKADGPYLEHIYEKLPFHKRVTSKSIRNIKSCYTIIEQMNNEGMCSYYLLGDSGYALRLWLMTPLNTPDPNTPEGRYNEWFCKSRSLIERTELLSPKNDLLRFASK</sequence>
<accession>A0A6G0TZR9</accession>